<gene>
    <name evidence="2" type="ORF">EZV62_001564</name>
</gene>
<evidence type="ECO:0000313" key="3">
    <source>
        <dbReference type="Proteomes" id="UP000323000"/>
    </source>
</evidence>
<reference evidence="3" key="1">
    <citation type="journal article" date="2019" name="Gigascience">
        <title>De novo genome assembly of the endangered Acer yangbiense, a plant species with extremely small populations endemic to Yunnan Province, China.</title>
        <authorList>
            <person name="Yang J."/>
            <person name="Wariss H.M."/>
            <person name="Tao L."/>
            <person name="Zhang R."/>
            <person name="Yun Q."/>
            <person name="Hollingsworth P."/>
            <person name="Dao Z."/>
            <person name="Luo G."/>
            <person name="Guo H."/>
            <person name="Ma Y."/>
            <person name="Sun W."/>
        </authorList>
    </citation>
    <scope>NUCLEOTIDE SEQUENCE [LARGE SCALE GENOMIC DNA]</scope>
    <source>
        <strain evidence="3">cv. Malutang</strain>
    </source>
</reference>
<name>A0A5C7IUV7_9ROSI</name>
<dbReference type="AlphaFoldDB" id="A0A5C7IUV7"/>
<dbReference type="EMBL" id="VAHF01000001">
    <property type="protein sequence ID" value="TXG72985.1"/>
    <property type="molecule type" value="Genomic_DNA"/>
</dbReference>
<comment type="caution">
    <text evidence="2">The sequence shown here is derived from an EMBL/GenBank/DDBJ whole genome shotgun (WGS) entry which is preliminary data.</text>
</comment>
<keyword evidence="3" id="KW-1185">Reference proteome</keyword>
<organism evidence="2 3">
    <name type="scientific">Acer yangbiense</name>
    <dbReference type="NCBI Taxonomy" id="1000413"/>
    <lineage>
        <taxon>Eukaryota</taxon>
        <taxon>Viridiplantae</taxon>
        <taxon>Streptophyta</taxon>
        <taxon>Embryophyta</taxon>
        <taxon>Tracheophyta</taxon>
        <taxon>Spermatophyta</taxon>
        <taxon>Magnoliopsida</taxon>
        <taxon>eudicotyledons</taxon>
        <taxon>Gunneridae</taxon>
        <taxon>Pentapetalae</taxon>
        <taxon>rosids</taxon>
        <taxon>malvids</taxon>
        <taxon>Sapindales</taxon>
        <taxon>Sapindaceae</taxon>
        <taxon>Hippocastanoideae</taxon>
        <taxon>Acereae</taxon>
        <taxon>Acer</taxon>
    </lineage>
</organism>
<feature type="region of interest" description="Disordered" evidence="1">
    <location>
        <begin position="219"/>
        <end position="284"/>
    </location>
</feature>
<dbReference type="Proteomes" id="UP000323000">
    <property type="component" value="Chromosome 1"/>
</dbReference>
<evidence type="ECO:0000313" key="2">
    <source>
        <dbReference type="EMBL" id="TXG72985.1"/>
    </source>
</evidence>
<proteinExistence type="predicted"/>
<dbReference type="OrthoDB" id="1939000at2759"/>
<evidence type="ECO:0008006" key="4">
    <source>
        <dbReference type="Google" id="ProtNLM"/>
    </source>
</evidence>
<evidence type="ECO:0000256" key="1">
    <source>
        <dbReference type="SAM" id="MobiDB-lite"/>
    </source>
</evidence>
<protein>
    <recommendedName>
        <fullName evidence="4">Retrotransposon gag domain-containing protein</fullName>
    </recommendedName>
</protein>
<feature type="compositionally biased region" description="Basic and acidic residues" evidence="1">
    <location>
        <begin position="225"/>
        <end position="263"/>
    </location>
</feature>
<accession>A0A5C7IUV7</accession>
<sequence length="284" mass="32803">MREVVANLSDAVDRLDGLETDYGEITKATRATIREFQKGVKEDTCFLTQEIRNLRTFIEHELRAIHAEVEEVRTKWASYRSSPTVGFGAATSTNGIQIPKPSTYNGNWKAMEVENFVFGLEQYFEAKGVRDDTTRITNAPTFLWESTQLWWRRKHGDSINPIATWDKFKREFTTLILEIEDMSDKDQLFVFMDRLKDWARVELKRRNVQDHGTAIVATESLADYSRPKEKSDYHDGGDKPKENDRRDNGRPKSPNSDDRHDKPQGGMPVVIKSKSPCFICDRPH</sequence>